<evidence type="ECO:0000256" key="2">
    <source>
        <dbReference type="ARBA" id="ARBA00023015"/>
    </source>
</evidence>
<dbReference type="PANTHER" id="PTHR43133">
    <property type="entry name" value="RNA POLYMERASE ECF-TYPE SIGMA FACTO"/>
    <property type="match status" value="1"/>
</dbReference>
<keyword evidence="4" id="KW-0238">DNA-binding</keyword>
<feature type="domain" description="RNA polymerase sigma-70 region 2" evidence="6">
    <location>
        <begin position="39"/>
        <end position="98"/>
    </location>
</feature>
<evidence type="ECO:0000256" key="1">
    <source>
        <dbReference type="ARBA" id="ARBA00010641"/>
    </source>
</evidence>
<dbReference type="Pfam" id="PF04542">
    <property type="entry name" value="Sigma70_r2"/>
    <property type="match status" value="1"/>
</dbReference>
<comment type="caution">
    <text evidence="8">The sequence shown here is derived from an EMBL/GenBank/DDBJ whole genome shotgun (WGS) entry which is preliminary data.</text>
</comment>
<dbReference type="Pfam" id="PF08281">
    <property type="entry name" value="Sigma70_r4_2"/>
    <property type="match status" value="1"/>
</dbReference>
<keyword evidence="3" id="KW-0731">Sigma factor</keyword>
<dbReference type="InterPro" id="IPR013249">
    <property type="entry name" value="RNA_pol_sigma70_r4_t2"/>
</dbReference>
<dbReference type="Gene3D" id="1.10.10.10">
    <property type="entry name" value="Winged helix-like DNA-binding domain superfamily/Winged helix DNA-binding domain"/>
    <property type="match status" value="1"/>
</dbReference>
<feature type="domain" description="RNA polymerase sigma factor 70 region 4 type 2" evidence="7">
    <location>
        <begin position="136"/>
        <end position="187"/>
    </location>
</feature>
<dbReference type="Proteomes" id="UP000651010">
    <property type="component" value="Unassembled WGS sequence"/>
</dbReference>
<evidence type="ECO:0000256" key="3">
    <source>
        <dbReference type="ARBA" id="ARBA00023082"/>
    </source>
</evidence>
<evidence type="ECO:0000259" key="6">
    <source>
        <dbReference type="Pfam" id="PF04542"/>
    </source>
</evidence>
<reference evidence="8 9" key="1">
    <citation type="submission" date="2020-09" db="EMBL/GenBank/DDBJ databases">
        <title>Dyella sp. 7MK23 isolated from forest soil.</title>
        <authorList>
            <person name="Fu J."/>
        </authorList>
    </citation>
    <scope>NUCLEOTIDE SEQUENCE [LARGE SCALE GENOMIC DNA]</scope>
    <source>
        <strain evidence="8 9">7MK23</strain>
    </source>
</reference>
<evidence type="ECO:0000256" key="5">
    <source>
        <dbReference type="ARBA" id="ARBA00023163"/>
    </source>
</evidence>
<evidence type="ECO:0000313" key="9">
    <source>
        <dbReference type="Proteomes" id="UP000651010"/>
    </source>
</evidence>
<dbReference type="InterPro" id="IPR014284">
    <property type="entry name" value="RNA_pol_sigma-70_dom"/>
</dbReference>
<keyword evidence="2" id="KW-0805">Transcription regulation</keyword>
<keyword evidence="5" id="KW-0804">Transcription</keyword>
<dbReference type="InterPro" id="IPR039425">
    <property type="entry name" value="RNA_pol_sigma-70-like"/>
</dbReference>
<protein>
    <submittedName>
        <fullName evidence="8">RNA polymerase sigma factor</fullName>
    </submittedName>
</protein>
<dbReference type="EMBL" id="JACZZA010000005">
    <property type="protein sequence ID" value="MBE1160754.1"/>
    <property type="molecule type" value="Genomic_DNA"/>
</dbReference>
<name>A0ABR9G9M6_9GAMM</name>
<sequence length="192" mass="21956">MNRDNTAAQFSSHVVCSGSGHSDALFERAWNTVHFDLQRRALHLVRGDRGAAEELVADTAIKALTYMRRMPGRIRNPEGFLFVVLSHVFLDHVRHSDREDRVLRFSADFDDDHCAEAVAPSPQPLDVVEMRESLSALSMAIEQLPPSWRQLFALKFEQDLPYAVIAERLQINEALARKRVELLRRRLRRAVG</sequence>
<gene>
    <name evidence="8" type="ORF">IGX34_10170</name>
</gene>
<comment type="similarity">
    <text evidence="1">Belongs to the sigma-70 factor family. ECF subfamily.</text>
</comment>
<evidence type="ECO:0000259" key="7">
    <source>
        <dbReference type="Pfam" id="PF08281"/>
    </source>
</evidence>
<dbReference type="InterPro" id="IPR013325">
    <property type="entry name" value="RNA_pol_sigma_r2"/>
</dbReference>
<dbReference type="InterPro" id="IPR007627">
    <property type="entry name" value="RNA_pol_sigma70_r2"/>
</dbReference>
<evidence type="ECO:0000256" key="4">
    <source>
        <dbReference type="ARBA" id="ARBA00023125"/>
    </source>
</evidence>
<dbReference type="RefSeq" id="WP_192555610.1">
    <property type="nucleotide sequence ID" value="NZ_JACZZA010000005.1"/>
</dbReference>
<organism evidence="8 9">
    <name type="scientific">Dyella acidiphila</name>
    <dbReference type="NCBI Taxonomy" id="2775866"/>
    <lineage>
        <taxon>Bacteria</taxon>
        <taxon>Pseudomonadati</taxon>
        <taxon>Pseudomonadota</taxon>
        <taxon>Gammaproteobacteria</taxon>
        <taxon>Lysobacterales</taxon>
        <taxon>Rhodanobacteraceae</taxon>
        <taxon>Dyella</taxon>
    </lineage>
</organism>
<dbReference type="SUPFAM" id="SSF88659">
    <property type="entry name" value="Sigma3 and sigma4 domains of RNA polymerase sigma factors"/>
    <property type="match status" value="1"/>
</dbReference>
<dbReference type="Gene3D" id="1.10.1740.10">
    <property type="match status" value="1"/>
</dbReference>
<keyword evidence="9" id="KW-1185">Reference proteome</keyword>
<proteinExistence type="inferred from homology"/>
<dbReference type="SUPFAM" id="SSF88946">
    <property type="entry name" value="Sigma2 domain of RNA polymerase sigma factors"/>
    <property type="match status" value="1"/>
</dbReference>
<accession>A0ABR9G9M6</accession>
<dbReference type="PANTHER" id="PTHR43133:SF8">
    <property type="entry name" value="RNA POLYMERASE SIGMA FACTOR HI_1459-RELATED"/>
    <property type="match status" value="1"/>
</dbReference>
<dbReference type="InterPro" id="IPR036388">
    <property type="entry name" value="WH-like_DNA-bd_sf"/>
</dbReference>
<dbReference type="InterPro" id="IPR013324">
    <property type="entry name" value="RNA_pol_sigma_r3/r4-like"/>
</dbReference>
<dbReference type="NCBIfam" id="TIGR02937">
    <property type="entry name" value="sigma70-ECF"/>
    <property type="match status" value="1"/>
</dbReference>
<evidence type="ECO:0000313" key="8">
    <source>
        <dbReference type="EMBL" id="MBE1160754.1"/>
    </source>
</evidence>